<name>A0AAV9HM68_9PEZI</name>
<feature type="compositionally biased region" description="Polar residues" evidence="1">
    <location>
        <begin position="746"/>
        <end position="765"/>
    </location>
</feature>
<evidence type="ECO:0000313" key="3">
    <source>
        <dbReference type="Proteomes" id="UP001321749"/>
    </source>
</evidence>
<comment type="caution">
    <text evidence="2">The sequence shown here is derived from an EMBL/GenBank/DDBJ whole genome shotgun (WGS) entry which is preliminary data.</text>
</comment>
<evidence type="ECO:0000313" key="2">
    <source>
        <dbReference type="EMBL" id="KAK4461854.1"/>
    </source>
</evidence>
<feature type="compositionally biased region" description="Basic and acidic residues" evidence="1">
    <location>
        <begin position="610"/>
        <end position="622"/>
    </location>
</feature>
<feature type="region of interest" description="Disordered" evidence="1">
    <location>
        <begin position="488"/>
        <end position="629"/>
    </location>
</feature>
<sequence length="792" mass="88551">MAWDASKSRGQAPHPATYRPRPLSIGDAHPKLDMATERALLSPVFENQSLPPITPPLAVHVEINFTDPAIRSPYCRSYGSSPTFEPTPRILCGLMRRIERCSEELISRKDSDALDMFKDDSGERKPLRFEMTFRIIRRGSGEWAEMTFRSYQNQPLTVEATREIVLDTHRMVGLFLRRHDRNFLLDDSPASEMDIEDSQTAAPDGPLSLLCVPTSRLNEATQEFDFGSGYNIELVFRSRNPQRKTPLVQKSIRVNSTQAAPLTLSMSEDLLRKGLQVVNHELDTRKKEVDGRFSWRKGARNSCSGAVELDLRISNSLGPAYNHLHRSIQSNVILFRHPEGRDCDDFLSRVEKSLISYRDDTDAKVNHMDDFALNVCEMKGVGWKLRQPLRFPLGPSSSHDRRTIQAALDRIQTGIGDVIHGNNIVVRITAEKRGHLILDKAIVAQETRGQQKERFASPDEEHRTFVWRLKTRIQADINLIFEDSCSIDDIPDGDEEHTGPPTPAQFGQTPSEPSEASSSSPPSLKGSRRFSRGLSDRLHGSPKRFIQKVFSMGRKSSDPAKPPEQSKPSRVRSFLRSNKSTDSVTSIGHVSITGGSETSSKRSSKYGAMTDERPPSVDEAKPSRRSFSIKSIRSIRHRISNESTLVEEASEDAQAKQGDRLYEVKTRESQEFHAQTISKKVTSDTPIPRLLPTPAQNDDRASPSLHEPQKRKMDTPSVYADAREYIVSPIVLTRGNTPSHFDEYSTAPSTPALSSGGSSARNSILITPAFVETHSAEEDTVKQSPPLSATEP</sequence>
<dbReference type="AlphaFoldDB" id="A0AAV9HM68"/>
<reference evidence="2" key="1">
    <citation type="journal article" date="2023" name="Mol. Phylogenet. Evol.">
        <title>Genome-scale phylogeny and comparative genomics of the fungal order Sordariales.</title>
        <authorList>
            <person name="Hensen N."/>
            <person name="Bonometti L."/>
            <person name="Westerberg I."/>
            <person name="Brannstrom I.O."/>
            <person name="Guillou S."/>
            <person name="Cros-Aarteil S."/>
            <person name="Calhoun S."/>
            <person name="Haridas S."/>
            <person name="Kuo A."/>
            <person name="Mondo S."/>
            <person name="Pangilinan J."/>
            <person name="Riley R."/>
            <person name="LaButti K."/>
            <person name="Andreopoulos B."/>
            <person name="Lipzen A."/>
            <person name="Chen C."/>
            <person name="Yan M."/>
            <person name="Daum C."/>
            <person name="Ng V."/>
            <person name="Clum A."/>
            <person name="Steindorff A."/>
            <person name="Ohm R.A."/>
            <person name="Martin F."/>
            <person name="Silar P."/>
            <person name="Natvig D.O."/>
            <person name="Lalanne C."/>
            <person name="Gautier V."/>
            <person name="Ament-Velasquez S.L."/>
            <person name="Kruys A."/>
            <person name="Hutchinson M.I."/>
            <person name="Powell A.J."/>
            <person name="Barry K."/>
            <person name="Miller A.N."/>
            <person name="Grigoriev I.V."/>
            <person name="Debuchy R."/>
            <person name="Gladieux P."/>
            <person name="Hiltunen Thoren M."/>
            <person name="Johannesson H."/>
        </authorList>
    </citation>
    <scope>NUCLEOTIDE SEQUENCE</scope>
    <source>
        <strain evidence="2">PSN324</strain>
    </source>
</reference>
<proteinExistence type="predicted"/>
<dbReference type="Proteomes" id="UP001321749">
    <property type="component" value="Unassembled WGS sequence"/>
</dbReference>
<feature type="region of interest" description="Disordered" evidence="1">
    <location>
        <begin position="666"/>
        <end position="718"/>
    </location>
</feature>
<evidence type="ECO:0000256" key="1">
    <source>
        <dbReference type="SAM" id="MobiDB-lite"/>
    </source>
</evidence>
<feature type="compositionally biased region" description="Polar residues" evidence="1">
    <location>
        <begin position="672"/>
        <end position="685"/>
    </location>
</feature>
<feature type="compositionally biased region" description="Low complexity" evidence="1">
    <location>
        <begin position="510"/>
        <end position="523"/>
    </location>
</feature>
<reference evidence="2" key="2">
    <citation type="submission" date="2023-06" db="EMBL/GenBank/DDBJ databases">
        <authorList>
            <consortium name="Lawrence Berkeley National Laboratory"/>
            <person name="Mondo S.J."/>
            <person name="Hensen N."/>
            <person name="Bonometti L."/>
            <person name="Westerberg I."/>
            <person name="Brannstrom I.O."/>
            <person name="Guillou S."/>
            <person name="Cros-Aarteil S."/>
            <person name="Calhoun S."/>
            <person name="Haridas S."/>
            <person name="Kuo A."/>
            <person name="Pangilinan J."/>
            <person name="Riley R."/>
            <person name="Labutti K."/>
            <person name="Andreopoulos B."/>
            <person name="Lipzen A."/>
            <person name="Chen C."/>
            <person name="Yanf M."/>
            <person name="Daum C."/>
            <person name="Ng V."/>
            <person name="Clum A."/>
            <person name="Steindorff A."/>
            <person name="Ohm R."/>
            <person name="Martin F."/>
            <person name="Silar P."/>
            <person name="Natvig D."/>
            <person name="Lalanne C."/>
            <person name="Gautier V."/>
            <person name="Ament-Velasquez S.L."/>
            <person name="Kruys A."/>
            <person name="Hutchinson M.I."/>
            <person name="Powell A.J."/>
            <person name="Barry K."/>
            <person name="Miller A.N."/>
            <person name="Grigoriev I.V."/>
            <person name="Debuchy R."/>
            <person name="Gladieux P."/>
            <person name="Thoren M.H."/>
            <person name="Johannesson H."/>
        </authorList>
    </citation>
    <scope>NUCLEOTIDE SEQUENCE</scope>
    <source>
        <strain evidence="2">PSN324</strain>
    </source>
</reference>
<keyword evidence="3" id="KW-1185">Reference proteome</keyword>
<feature type="compositionally biased region" description="Polar residues" evidence="1">
    <location>
        <begin position="575"/>
        <end position="598"/>
    </location>
</feature>
<feature type="region of interest" description="Disordered" evidence="1">
    <location>
        <begin position="736"/>
        <end position="792"/>
    </location>
</feature>
<feature type="compositionally biased region" description="Basic and acidic residues" evidence="1">
    <location>
        <begin position="697"/>
        <end position="714"/>
    </location>
</feature>
<feature type="region of interest" description="Disordered" evidence="1">
    <location>
        <begin position="1"/>
        <end position="28"/>
    </location>
</feature>
<feature type="compositionally biased region" description="Polar residues" evidence="1">
    <location>
        <begin position="782"/>
        <end position="792"/>
    </location>
</feature>
<feature type="non-terminal residue" evidence="2">
    <location>
        <position position="792"/>
    </location>
</feature>
<protein>
    <submittedName>
        <fullName evidence="2">Uncharacterized protein</fullName>
    </submittedName>
</protein>
<dbReference type="EMBL" id="MU864982">
    <property type="protein sequence ID" value="KAK4461854.1"/>
    <property type="molecule type" value="Genomic_DNA"/>
</dbReference>
<accession>A0AAV9HM68</accession>
<organism evidence="2 3">
    <name type="scientific">Cladorrhinum samala</name>
    <dbReference type="NCBI Taxonomy" id="585594"/>
    <lineage>
        <taxon>Eukaryota</taxon>
        <taxon>Fungi</taxon>
        <taxon>Dikarya</taxon>
        <taxon>Ascomycota</taxon>
        <taxon>Pezizomycotina</taxon>
        <taxon>Sordariomycetes</taxon>
        <taxon>Sordariomycetidae</taxon>
        <taxon>Sordariales</taxon>
        <taxon>Podosporaceae</taxon>
        <taxon>Cladorrhinum</taxon>
    </lineage>
</organism>
<gene>
    <name evidence="2" type="ORF">QBC42DRAFT_226333</name>
</gene>